<name>A0A6M0SC56_9CYAN</name>
<proteinExistence type="predicted"/>
<protein>
    <submittedName>
        <fullName evidence="1">Uncharacterized protein</fullName>
    </submittedName>
</protein>
<sequence>MKIQFDFPGGSITAVAPASEETSILLTDELDTAHPYEPVKDFEWAYPGQYSFPEALNVCDRIQALTVKVRS</sequence>
<gene>
    <name evidence="1" type="ORF">D0962_22910</name>
</gene>
<accession>A0A6M0SC56</accession>
<dbReference type="EMBL" id="QZCE01000002">
    <property type="protein sequence ID" value="NEZ65571.1"/>
    <property type="molecule type" value="Genomic_DNA"/>
</dbReference>
<dbReference type="RefSeq" id="WP_163666763.1">
    <property type="nucleotide sequence ID" value="NZ_QZCE01000002.1"/>
</dbReference>
<dbReference type="AlphaFoldDB" id="A0A6M0SC56"/>
<reference evidence="1 2" key="1">
    <citation type="journal article" date="2020" name="Microb. Ecol.">
        <title>Ecogenomics of the Marine Benthic Filamentous Cyanobacterium Adonisia.</title>
        <authorList>
            <person name="Walter J.M."/>
            <person name="Coutinho F.H."/>
            <person name="Leomil L."/>
            <person name="Hargreaves P.I."/>
            <person name="Campeao M.E."/>
            <person name="Vieira V.V."/>
            <person name="Silva B.S."/>
            <person name="Fistarol G.O."/>
            <person name="Salomon P.S."/>
            <person name="Sawabe T."/>
            <person name="Mino S."/>
            <person name="Hosokawa M."/>
            <person name="Miyashita H."/>
            <person name="Maruyama F."/>
            <person name="van Verk M.C."/>
            <person name="Dutilh B.E."/>
            <person name="Thompson C.C."/>
            <person name="Thompson F.L."/>
        </authorList>
    </citation>
    <scope>NUCLEOTIDE SEQUENCE [LARGE SCALE GENOMIC DNA]</scope>
    <source>
        <strain evidence="1 2">CCMR0082</strain>
    </source>
</reference>
<comment type="caution">
    <text evidence="1">The sequence shown here is derived from an EMBL/GenBank/DDBJ whole genome shotgun (WGS) entry which is preliminary data.</text>
</comment>
<evidence type="ECO:0000313" key="1">
    <source>
        <dbReference type="EMBL" id="NEZ65571.1"/>
    </source>
</evidence>
<dbReference type="Proteomes" id="UP000473574">
    <property type="component" value="Unassembled WGS sequence"/>
</dbReference>
<organism evidence="1 2">
    <name type="scientific">Adonisia turfae CCMR0082</name>
    <dbReference type="NCBI Taxonomy" id="2304604"/>
    <lineage>
        <taxon>Bacteria</taxon>
        <taxon>Bacillati</taxon>
        <taxon>Cyanobacteriota</taxon>
        <taxon>Adonisia</taxon>
        <taxon>Adonisia turfae</taxon>
    </lineage>
</organism>
<evidence type="ECO:0000313" key="2">
    <source>
        <dbReference type="Proteomes" id="UP000473574"/>
    </source>
</evidence>